<evidence type="ECO:0000313" key="6">
    <source>
        <dbReference type="EMBL" id="CAL1539161.1"/>
    </source>
</evidence>
<evidence type="ECO:0000256" key="1">
    <source>
        <dbReference type="ARBA" id="ARBA00020813"/>
    </source>
</evidence>
<keyword evidence="4" id="KW-0862">Zinc</keyword>
<dbReference type="AlphaFoldDB" id="A0AAV2HZK3"/>
<dbReference type="GO" id="GO:0005666">
    <property type="term" value="C:RNA polymerase III complex"/>
    <property type="evidence" value="ECO:0007669"/>
    <property type="project" value="TreeGrafter"/>
</dbReference>
<comment type="caution">
    <text evidence="6">The sequence shown here is derived from an EMBL/GenBank/DDBJ whole genome shotgun (WGS) entry which is preliminary data.</text>
</comment>
<proteinExistence type="predicted"/>
<dbReference type="Gene3D" id="1.10.10.60">
    <property type="entry name" value="Homeodomain-like"/>
    <property type="match status" value="1"/>
</dbReference>
<accession>A0AAV2HZK3</accession>
<dbReference type="EMBL" id="CAXITT010000329">
    <property type="protein sequence ID" value="CAL1539161.1"/>
    <property type="molecule type" value="Genomic_DNA"/>
</dbReference>
<dbReference type="InterPro" id="IPR000268">
    <property type="entry name" value="RPABC5/Rpb10"/>
</dbReference>
<dbReference type="Pfam" id="PF01194">
    <property type="entry name" value="RNA_pol_N"/>
    <property type="match status" value="1"/>
</dbReference>
<keyword evidence="2" id="KW-0240">DNA-directed RNA polymerase</keyword>
<dbReference type="PANTHER" id="PTHR23431:SF3">
    <property type="entry name" value="DNA-DIRECTED RNA POLYMERASES I, II, AND III SUBUNIT RPABC5"/>
    <property type="match status" value="1"/>
</dbReference>
<name>A0AAV2HZK3_LYMST</name>
<evidence type="ECO:0000256" key="3">
    <source>
        <dbReference type="ARBA" id="ARBA00022723"/>
    </source>
</evidence>
<keyword evidence="7" id="KW-1185">Reference proteome</keyword>
<dbReference type="GO" id="GO:0005736">
    <property type="term" value="C:RNA polymerase I complex"/>
    <property type="evidence" value="ECO:0007669"/>
    <property type="project" value="TreeGrafter"/>
</dbReference>
<dbReference type="GO" id="GO:0006360">
    <property type="term" value="P:transcription by RNA polymerase I"/>
    <property type="evidence" value="ECO:0007669"/>
    <property type="project" value="TreeGrafter"/>
</dbReference>
<reference evidence="6 7" key="1">
    <citation type="submission" date="2024-04" db="EMBL/GenBank/DDBJ databases">
        <authorList>
            <consortium name="Genoscope - CEA"/>
            <person name="William W."/>
        </authorList>
    </citation>
    <scope>NUCLEOTIDE SEQUENCE [LARGE SCALE GENOMIC DNA]</scope>
</reference>
<dbReference type="GO" id="GO:0003899">
    <property type="term" value="F:DNA-directed RNA polymerase activity"/>
    <property type="evidence" value="ECO:0007669"/>
    <property type="project" value="InterPro"/>
</dbReference>
<dbReference type="GO" id="GO:0042797">
    <property type="term" value="P:tRNA transcription by RNA polymerase III"/>
    <property type="evidence" value="ECO:0007669"/>
    <property type="project" value="TreeGrafter"/>
</dbReference>
<dbReference type="PANTHER" id="PTHR23431">
    <property type="entry name" value="DNA-DIRECTED RNA POLYMERASES I, II, AND III SUBUNIT RPABC5 FAMILY MEMBER"/>
    <property type="match status" value="1"/>
</dbReference>
<feature type="non-terminal residue" evidence="6">
    <location>
        <position position="61"/>
    </location>
</feature>
<dbReference type="GO" id="GO:0003677">
    <property type="term" value="F:DNA binding"/>
    <property type="evidence" value="ECO:0007669"/>
    <property type="project" value="InterPro"/>
</dbReference>
<sequence length="61" mass="7240">MSIKWEEYICLLQVECIEGYELDSIDALGLKRYFSRRMLLSHVELIDERLKTAPLEKHDAK</sequence>
<dbReference type="GO" id="GO:0005665">
    <property type="term" value="C:RNA polymerase II, core complex"/>
    <property type="evidence" value="ECO:0007669"/>
    <property type="project" value="TreeGrafter"/>
</dbReference>
<gene>
    <name evidence="6" type="ORF">GSLYS_00012982001</name>
</gene>
<evidence type="ECO:0000256" key="4">
    <source>
        <dbReference type="ARBA" id="ARBA00022833"/>
    </source>
</evidence>
<dbReference type="GO" id="GO:0008270">
    <property type="term" value="F:zinc ion binding"/>
    <property type="evidence" value="ECO:0007669"/>
    <property type="project" value="TreeGrafter"/>
</dbReference>
<dbReference type="SUPFAM" id="SSF46924">
    <property type="entry name" value="RNA polymerase subunit RPB10"/>
    <property type="match status" value="1"/>
</dbReference>
<dbReference type="InterPro" id="IPR023580">
    <property type="entry name" value="RNA_pol_su_RPB10"/>
</dbReference>
<evidence type="ECO:0000256" key="5">
    <source>
        <dbReference type="ARBA" id="ARBA00023163"/>
    </source>
</evidence>
<keyword evidence="3" id="KW-0479">Metal-binding</keyword>
<evidence type="ECO:0000256" key="2">
    <source>
        <dbReference type="ARBA" id="ARBA00022478"/>
    </source>
</evidence>
<keyword evidence="5" id="KW-0804">Transcription</keyword>
<dbReference type="GO" id="GO:0006366">
    <property type="term" value="P:transcription by RNA polymerase II"/>
    <property type="evidence" value="ECO:0007669"/>
    <property type="project" value="TreeGrafter"/>
</dbReference>
<dbReference type="Proteomes" id="UP001497497">
    <property type="component" value="Unassembled WGS sequence"/>
</dbReference>
<organism evidence="6 7">
    <name type="scientific">Lymnaea stagnalis</name>
    <name type="common">Great pond snail</name>
    <name type="synonym">Helix stagnalis</name>
    <dbReference type="NCBI Taxonomy" id="6523"/>
    <lineage>
        <taxon>Eukaryota</taxon>
        <taxon>Metazoa</taxon>
        <taxon>Spiralia</taxon>
        <taxon>Lophotrochozoa</taxon>
        <taxon>Mollusca</taxon>
        <taxon>Gastropoda</taxon>
        <taxon>Heterobranchia</taxon>
        <taxon>Euthyneura</taxon>
        <taxon>Panpulmonata</taxon>
        <taxon>Hygrophila</taxon>
        <taxon>Lymnaeoidea</taxon>
        <taxon>Lymnaeidae</taxon>
        <taxon>Lymnaea</taxon>
    </lineage>
</organism>
<evidence type="ECO:0000313" key="7">
    <source>
        <dbReference type="Proteomes" id="UP001497497"/>
    </source>
</evidence>
<protein>
    <recommendedName>
        <fullName evidence="1">DNA-directed RNA polymerases I, II, and III subunit RPABC5</fullName>
    </recommendedName>
</protein>